<evidence type="ECO:0000256" key="5">
    <source>
        <dbReference type="ARBA" id="ARBA00023119"/>
    </source>
</evidence>
<reference evidence="9 10" key="1">
    <citation type="journal article" date="2019" name="Sci. Data">
        <title>Hybrid genome assembly and annotation of Danionella translucida.</title>
        <authorList>
            <person name="Kadobianskyi M."/>
            <person name="Schulze L."/>
            <person name="Schuelke M."/>
            <person name="Judkewitz B."/>
        </authorList>
    </citation>
    <scope>NUCLEOTIDE SEQUENCE [LARGE SCALE GENOMIC DNA]</scope>
    <source>
        <strain evidence="9 10">Bolton</strain>
    </source>
</reference>
<dbReference type="PANTHER" id="PTHR15427">
    <property type="entry name" value="EMILIN ELASTIN MICROFIBRIL INTERFACE-LOCATED PROTEIN ELASTIN MICROFIBRIL INTERFACER"/>
    <property type="match status" value="1"/>
</dbReference>
<dbReference type="PROSITE" id="PS50871">
    <property type="entry name" value="C1Q"/>
    <property type="match status" value="1"/>
</dbReference>
<dbReference type="PRINTS" id="PR00007">
    <property type="entry name" value="COMPLEMNTC1Q"/>
</dbReference>
<dbReference type="PANTHER" id="PTHR15427:SF29">
    <property type="entry name" value="COMPLEMENT C1Q SUBCOMPONENT SUBUNIT C"/>
    <property type="match status" value="1"/>
</dbReference>
<comment type="caution">
    <text evidence="9">The sequence shown here is derived from an EMBL/GenBank/DDBJ whole genome shotgun (WGS) entry which is preliminary data.</text>
</comment>
<dbReference type="GO" id="GO:0005581">
    <property type="term" value="C:collagen trimer"/>
    <property type="evidence" value="ECO:0007669"/>
    <property type="project" value="UniProtKB-KW"/>
</dbReference>
<accession>A0A553RBS6</accession>
<comment type="subcellular location">
    <subcellularLocation>
        <location evidence="1">Secreted</location>
        <location evidence="1">Extracellular space</location>
        <location evidence="1">Extracellular matrix</location>
    </subcellularLocation>
</comment>
<feature type="domain" description="C1q" evidence="8">
    <location>
        <begin position="111"/>
        <end position="243"/>
    </location>
</feature>
<evidence type="ECO:0000256" key="1">
    <source>
        <dbReference type="ARBA" id="ARBA00004498"/>
    </source>
</evidence>
<keyword evidence="3" id="KW-0272">Extracellular matrix</keyword>
<evidence type="ECO:0000259" key="8">
    <source>
        <dbReference type="PROSITE" id="PS50871"/>
    </source>
</evidence>
<proteinExistence type="predicted"/>
<evidence type="ECO:0000256" key="3">
    <source>
        <dbReference type="ARBA" id="ARBA00022530"/>
    </source>
</evidence>
<evidence type="ECO:0000256" key="7">
    <source>
        <dbReference type="SAM" id="SignalP"/>
    </source>
</evidence>
<dbReference type="SUPFAM" id="SSF49842">
    <property type="entry name" value="TNF-like"/>
    <property type="match status" value="1"/>
</dbReference>
<dbReference type="InterPro" id="IPR050392">
    <property type="entry name" value="Collagen/C1q_domain"/>
</dbReference>
<keyword evidence="5" id="KW-0176">Collagen</keyword>
<dbReference type="FunFam" id="2.60.120.40:FF:000001">
    <property type="entry name" value="Complement C1q B chain"/>
    <property type="match status" value="1"/>
</dbReference>
<keyword evidence="4 7" id="KW-0732">Signal</keyword>
<dbReference type="Pfam" id="PF00386">
    <property type="entry name" value="C1q"/>
    <property type="match status" value="1"/>
</dbReference>
<feature type="chain" id="PRO_5022169020" description="C1q domain-containing protein" evidence="7">
    <location>
        <begin position="22"/>
        <end position="243"/>
    </location>
</feature>
<evidence type="ECO:0000313" key="10">
    <source>
        <dbReference type="Proteomes" id="UP000316079"/>
    </source>
</evidence>
<dbReference type="Proteomes" id="UP000316079">
    <property type="component" value="Unassembled WGS sequence"/>
</dbReference>
<feature type="compositionally biased region" description="Basic and acidic residues" evidence="6">
    <location>
        <begin position="65"/>
        <end position="74"/>
    </location>
</feature>
<feature type="region of interest" description="Disordered" evidence="6">
    <location>
        <begin position="27"/>
        <end position="107"/>
    </location>
</feature>
<dbReference type="EMBL" id="SRMA01025058">
    <property type="protein sequence ID" value="TRY99613.1"/>
    <property type="molecule type" value="Genomic_DNA"/>
</dbReference>
<keyword evidence="2" id="KW-0964">Secreted</keyword>
<dbReference type="SMART" id="SM00110">
    <property type="entry name" value="C1Q"/>
    <property type="match status" value="1"/>
</dbReference>
<dbReference type="InterPro" id="IPR001073">
    <property type="entry name" value="C1q_dom"/>
</dbReference>
<organism evidence="9 10">
    <name type="scientific">Danionella cerebrum</name>
    <dbReference type="NCBI Taxonomy" id="2873325"/>
    <lineage>
        <taxon>Eukaryota</taxon>
        <taxon>Metazoa</taxon>
        <taxon>Chordata</taxon>
        <taxon>Craniata</taxon>
        <taxon>Vertebrata</taxon>
        <taxon>Euteleostomi</taxon>
        <taxon>Actinopterygii</taxon>
        <taxon>Neopterygii</taxon>
        <taxon>Teleostei</taxon>
        <taxon>Ostariophysi</taxon>
        <taxon>Cypriniformes</taxon>
        <taxon>Danionidae</taxon>
        <taxon>Danioninae</taxon>
        <taxon>Danionella</taxon>
    </lineage>
</organism>
<evidence type="ECO:0000256" key="2">
    <source>
        <dbReference type="ARBA" id="ARBA00022525"/>
    </source>
</evidence>
<evidence type="ECO:0000313" key="9">
    <source>
        <dbReference type="EMBL" id="TRY99613.1"/>
    </source>
</evidence>
<name>A0A553RBS6_9TELE</name>
<dbReference type="Gene3D" id="2.60.120.40">
    <property type="match status" value="1"/>
</dbReference>
<dbReference type="STRING" id="623744.A0A553RBS6"/>
<keyword evidence="10" id="KW-1185">Reference proteome</keyword>
<dbReference type="AlphaFoldDB" id="A0A553RBS6"/>
<sequence>MFGGHIICIPLFASCVCFSLGSPESCPARSMPGMPGIPGFPGRDGREGMQGEKGNPGRALNPDEGGIKGDKGEPGLKGMPGKAGLRGDPGSKGPSGPPGPPGDPASFEASKYQLQSAFCVSRGSRQPPEPNVVIRFSNIITNINNHFSSAESKFICVIPGIYYFVFHTSCREKNLCVSIVHEQNILASFCAHVAENSQQMTSGGLAVHLKENEKVWLQTNSFNGMFAGNMGDSVFSGFLIHAD</sequence>
<evidence type="ECO:0000256" key="6">
    <source>
        <dbReference type="SAM" id="MobiDB-lite"/>
    </source>
</evidence>
<dbReference type="InterPro" id="IPR008983">
    <property type="entry name" value="Tumour_necrosis_fac-like_dom"/>
</dbReference>
<feature type="signal peptide" evidence="7">
    <location>
        <begin position="1"/>
        <end position="21"/>
    </location>
</feature>
<protein>
    <recommendedName>
        <fullName evidence="8">C1q domain-containing protein</fullName>
    </recommendedName>
</protein>
<gene>
    <name evidence="9" type="ORF">DNTS_004812</name>
</gene>
<evidence type="ECO:0000256" key="4">
    <source>
        <dbReference type="ARBA" id="ARBA00022729"/>
    </source>
</evidence>
<dbReference type="OrthoDB" id="8964326at2759"/>